<proteinExistence type="predicted"/>
<dbReference type="Gene3D" id="3.40.50.10540">
    <property type="entry name" value="Crotonobetainyl-coa:carnitine coa-transferase, domain 1"/>
    <property type="match status" value="1"/>
</dbReference>
<accession>A0AAV3U5Y9</accession>
<dbReference type="Pfam" id="PF02515">
    <property type="entry name" value="CoA_transf_3"/>
    <property type="match status" value="1"/>
</dbReference>
<name>A0AAV3U5Y9_9ALTE</name>
<dbReference type="Gene3D" id="3.30.1540.10">
    <property type="entry name" value="formyl-coa transferase, domain 3"/>
    <property type="match status" value="1"/>
</dbReference>
<dbReference type="GO" id="GO:0008410">
    <property type="term" value="F:CoA-transferase activity"/>
    <property type="evidence" value="ECO:0007669"/>
    <property type="project" value="TreeGrafter"/>
</dbReference>
<dbReference type="InterPro" id="IPR050483">
    <property type="entry name" value="CoA-transferase_III_domain"/>
</dbReference>
<dbReference type="PANTHER" id="PTHR48207">
    <property type="entry name" value="SUCCINATE--HYDROXYMETHYLGLUTARATE COA-TRANSFERASE"/>
    <property type="match status" value="1"/>
</dbReference>
<evidence type="ECO:0000313" key="3">
    <source>
        <dbReference type="Proteomes" id="UP001409585"/>
    </source>
</evidence>
<dbReference type="PANTHER" id="PTHR48207:SF3">
    <property type="entry name" value="SUCCINATE--HYDROXYMETHYLGLUTARATE COA-TRANSFERASE"/>
    <property type="match status" value="1"/>
</dbReference>
<organism evidence="2 3">
    <name type="scientific">Halioxenophilus aromaticivorans</name>
    <dbReference type="NCBI Taxonomy" id="1306992"/>
    <lineage>
        <taxon>Bacteria</taxon>
        <taxon>Pseudomonadati</taxon>
        <taxon>Pseudomonadota</taxon>
        <taxon>Gammaproteobacteria</taxon>
        <taxon>Alteromonadales</taxon>
        <taxon>Alteromonadaceae</taxon>
        <taxon>Halioxenophilus</taxon>
    </lineage>
</organism>
<evidence type="ECO:0000313" key="2">
    <source>
        <dbReference type="EMBL" id="GAA4952075.1"/>
    </source>
</evidence>
<dbReference type="SUPFAM" id="SSF89796">
    <property type="entry name" value="CoA-transferase family III (CaiB/BaiF)"/>
    <property type="match status" value="1"/>
</dbReference>
<dbReference type="Proteomes" id="UP001409585">
    <property type="component" value="Unassembled WGS sequence"/>
</dbReference>
<dbReference type="RefSeq" id="WP_345425673.1">
    <property type="nucleotide sequence ID" value="NZ_AP031496.1"/>
</dbReference>
<protein>
    <submittedName>
        <fullName evidence="2">CaiB/BaiF CoA-transferase family protein</fullName>
    </submittedName>
</protein>
<reference evidence="3" key="1">
    <citation type="journal article" date="2019" name="Int. J. Syst. Evol. Microbiol.">
        <title>The Global Catalogue of Microorganisms (GCM) 10K type strain sequencing project: providing services to taxonomists for standard genome sequencing and annotation.</title>
        <authorList>
            <consortium name="The Broad Institute Genomics Platform"/>
            <consortium name="The Broad Institute Genome Sequencing Center for Infectious Disease"/>
            <person name="Wu L."/>
            <person name="Ma J."/>
        </authorList>
    </citation>
    <scope>NUCLEOTIDE SEQUENCE [LARGE SCALE GENOMIC DNA]</scope>
    <source>
        <strain evidence="3">JCM 19134</strain>
    </source>
</reference>
<keyword evidence="3" id="KW-1185">Reference proteome</keyword>
<keyword evidence="1" id="KW-0808">Transferase</keyword>
<gene>
    <name evidence="2" type="ORF">GCM10025791_35870</name>
</gene>
<dbReference type="AlphaFoldDB" id="A0AAV3U5Y9"/>
<dbReference type="InterPro" id="IPR003673">
    <property type="entry name" value="CoA-Trfase_fam_III"/>
</dbReference>
<comment type="caution">
    <text evidence="2">The sequence shown here is derived from an EMBL/GenBank/DDBJ whole genome shotgun (WGS) entry which is preliminary data.</text>
</comment>
<evidence type="ECO:0000256" key="1">
    <source>
        <dbReference type="ARBA" id="ARBA00022679"/>
    </source>
</evidence>
<dbReference type="InterPro" id="IPR044855">
    <property type="entry name" value="CoA-Trfase_III_dom3_sf"/>
</dbReference>
<dbReference type="EMBL" id="BAABLX010000029">
    <property type="protein sequence ID" value="GAA4952075.1"/>
    <property type="molecule type" value="Genomic_DNA"/>
</dbReference>
<sequence>MSKKSGPLSGLRVLDMTRVVAGPYAGQILGDLGAEVVKVERKGEGDDCRRVGPPWLKQDDGTDRVGDSTYFQAVNRNKRSIAVDFSQPEGAALLRQLASKADILLENYRTGTLDKYGLGYEQLRSVNPGLIYCSVTGFGQTGPYAHRSGYDYLVQAMAGLMSVTGHHDGVAGDGPMRVGVPIADITAGLFATIGVLSAVNHRHSTGQGQQVDVSLFEAQLSAMLNTFSGWFNGNVALGRTGNDHPSAAPYGVFEVDDGHILIATFNDREFGRLAEVLGHAEWADDERYATMGARVAHREDLRQLVTRALKGKGKDEWVKIMNDGTVSCGPINEMADLAQDPQVLARQLIVSQQHPVVGEVKSAASPMRFSETPASYRLPPPQIGEHTSEVLREWLAQDDTQIEQLRHQGAI</sequence>
<dbReference type="InterPro" id="IPR023606">
    <property type="entry name" value="CoA-Trfase_III_dom_1_sf"/>
</dbReference>